<sequence length="456" mass="47955">MEKQNGNQLDVAYIKSIDGQDGTKTNGVITIDARDANSDPSAGASLIADSGATTGHLLFKKLAAGKGVVLAGGDDMVTVHVLASNPTAKTGLTAVNGAATTFMRSDAAPALDLSIAPTWLGAHIFGGAAPTIAKDQTKAAPGEQELITRKYADANYRSGGGSGANPTAKIGLTAVNGSATTLMRSDAAPALDQSIAPTWKGTHLFNKTGKQMVQFADAVGDANTTRTDLASLDTPYIGVGGSEWNKAYYVIGYGYSKNAATYPVLVGSHEVTTSGNTTGEFIVATRGSSSPSAPTVKFKVTPDGRPEITNNQTASGYTVVEQELITRAYAEKNFGANVSFPDVFNGQHQAGDPPPTQYDFASGGIYIAENADRVFLQLWRLISGFNFSVVNNTPNGIFIKPWGNVDLSNCYYQGSNWNAYHPKQAILAAGEEVKVVCDGKRYIFTGRLTWGNMPGE</sequence>
<protein>
    <submittedName>
        <fullName evidence="1">Uncharacterized protein</fullName>
    </submittedName>
</protein>
<dbReference type="RefSeq" id="WP_150808092.1">
    <property type="nucleotide sequence ID" value="NZ_CABPSR010000001.1"/>
</dbReference>
<evidence type="ECO:0000313" key="2">
    <source>
        <dbReference type="Proteomes" id="UP000335538"/>
    </source>
</evidence>
<proteinExistence type="predicted"/>
<accession>A0A5E5ARX0</accession>
<reference evidence="1 2" key="1">
    <citation type="submission" date="2019-08" db="EMBL/GenBank/DDBJ databases">
        <authorList>
            <person name="Peeters C."/>
        </authorList>
    </citation>
    <scope>NUCLEOTIDE SEQUENCE [LARGE SCALE GENOMIC DNA]</scope>
    <source>
        <strain evidence="1 2">LMG 31121</strain>
    </source>
</reference>
<dbReference type="Proteomes" id="UP000335538">
    <property type="component" value="Unassembled WGS sequence"/>
</dbReference>
<dbReference type="EMBL" id="CABPSR010000001">
    <property type="protein sequence ID" value="VVE75757.1"/>
    <property type="molecule type" value="Genomic_DNA"/>
</dbReference>
<gene>
    <name evidence="1" type="ORF">PSP31121_00592</name>
</gene>
<evidence type="ECO:0000313" key="1">
    <source>
        <dbReference type="EMBL" id="VVE75757.1"/>
    </source>
</evidence>
<organism evidence="1 2">
    <name type="scientific">Pandoraea sputorum</name>
    <dbReference type="NCBI Taxonomy" id="93222"/>
    <lineage>
        <taxon>Bacteria</taxon>
        <taxon>Pseudomonadati</taxon>
        <taxon>Pseudomonadota</taxon>
        <taxon>Betaproteobacteria</taxon>
        <taxon>Burkholderiales</taxon>
        <taxon>Burkholderiaceae</taxon>
        <taxon>Pandoraea</taxon>
    </lineage>
</organism>
<name>A0A5E5ARX0_9BURK</name>
<dbReference type="AlphaFoldDB" id="A0A5E5ARX0"/>